<feature type="domain" description="Condensin complex subunit 1 C-terminal" evidence="13">
    <location>
        <begin position="971"/>
        <end position="1131"/>
    </location>
</feature>
<dbReference type="InterPro" id="IPR011989">
    <property type="entry name" value="ARM-like"/>
</dbReference>
<dbReference type="GO" id="GO:0010032">
    <property type="term" value="P:meiotic chromosome condensation"/>
    <property type="evidence" value="ECO:0007669"/>
    <property type="project" value="TreeGrafter"/>
</dbReference>
<evidence type="ECO:0000256" key="11">
    <source>
        <dbReference type="SAM" id="Coils"/>
    </source>
</evidence>
<evidence type="ECO:0000256" key="10">
    <source>
        <dbReference type="PIRNR" id="PIRNR017127"/>
    </source>
</evidence>
<dbReference type="EMBL" id="CP151514">
    <property type="protein sequence ID" value="WZN66003.1"/>
    <property type="molecule type" value="Genomic_DNA"/>
</dbReference>
<evidence type="ECO:0000259" key="13">
    <source>
        <dbReference type="Pfam" id="PF12717"/>
    </source>
</evidence>
<gene>
    <name evidence="14" type="ORF">HKI87_14g75660</name>
</gene>
<evidence type="ECO:0000256" key="8">
    <source>
        <dbReference type="ARBA" id="ARBA00023242"/>
    </source>
</evidence>
<feature type="compositionally biased region" description="Acidic residues" evidence="12">
    <location>
        <begin position="531"/>
        <end position="541"/>
    </location>
</feature>
<name>A0AAX4PIX4_9CHLO</name>
<dbReference type="PANTHER" id="PTHR14222:SF2">
    <property type="entry name" value="CONDENSIN COMPLEX SUBUNIT 1"/>
    <property type="match status" value="1"/>
</dbReference>
<keyword evidence="9 10" id="KW-0131">Cell cycle</keyword>
<dbReference type="Proteomes" id="UP001472866">
    <property type="component" value="Chromosome 14"/>
</dbReference>
<dbReference type="GO" id="GO:0051301">
    <property type="term" value="P:cell division"/>
    <property type="evidence" value="ECO:0007669"/>
    <property type="project" value="UniProtKB-KW"/>
</dbReference>
<dbReference type="InterPro" id="IPR026971">
    <property type="entry name" value="CND1/NCAPD3"/>
</dbReference>
<dbReference type="Pfam" id="PF12717">
    <property type="entry name" value="Cnd1"/>
    <property type="match status" value="1"/>
</dbReference>
<dbReference type="InterPro" id="IPR016024">
    <property type="entry name" value="ARM-type_fold"/>
</dbReference>
<comment type="function">
    <text evidence="10">Regulatory subunit of the condensin complex, a complex required for conversion of interphase chromatin into mitotic-like condense chromosomes. The condensin complex probably introduces positive supercoils into relaxed DNA in the presence of type I topoisomerases and converts nicked DNA into positive knotted forms in the presence of type II topoisomerases.</text>
</comment>
<organism evidence="14 15">
    <name type="scientific">Chloropicon roscoffensis</name>
    <dbReference type="NCBI Taxonomy" id="1461544"/>
    <lineage>
        <taxon>Eukaryota</taxon>
        <taxon>Viridiplantae</taxon>
        <taxon>Chlorophyta</taxon>
        <taxon>Chloropicophyceae</taxon>
        <taxon>Chloropicales</taxon>
        <taxon>Chloropicaceae</taxon>
        <taxon>Chloropicon</taxon>
    </lineage>
</organism>
<feature type="compositionally biased region" description="Acidic residues" evidence="12">
    <location>
        <begin position="1204"/>
        <end position="1216"/>
    </location>
</feature>
<evidence type="ECO:0000256" key="5">
    <source>
        <dbReference type="ARBA" id="ARBA00022618"/>
    </source>
</evidence>
<comment type="similarity">
    <text evidence="3 10">Belongs to the CND1 (condensin subunit 1) family.</text>
</comment>
<comment type="subcellular location">
    <subcellularLocation>
        <location evidence="2">Chromosome</location>
    </subcellularLocation>
    <subcellularLocation>
        <location evidence="1">Nucleus</location>
    </subcellularLocation>
</comment>
<evidence type="ECO:0000256" key="7">
    <source>
        <dbReference type="ARBA" id="ARBA00023067"/>
    </source>
</evidence>
<evidence type="ECO:0000313" key="15">
    <source>
        <dbReference type="Proteomes" id="UP001472866"/>
    </source>
</evidence>
<dbReference type="PANTHER" id="PTHR14222">
    <property type="entry name" value="CONDENSIN"/>
    <property type="match status" value="1"/>
</dbReference>
<protein>
    <recommendedName>
        <fullName evidence="10">Condensin-1 complex subunit CAP-D2</fullName>
    </recommendedName>
</protein>
<dbReference type="GO" id="GO:0042393">
    <property type="term" value="F:histone binding"/>
    <property type="evidence" value="ECO:0007669"/>
    <property type="project" value="TreeGrafter"/>
</dbReference>
<keyword evidence="7 10" id="KW-0226">DNA condensation</keyword>
<keyword evidence="4" id="KW-0158">Chromosome</keyword>
<reference evidence="14 15" key="1">
    <citation type="submission" date="2024-03" db="EMBL/GenBank/DDBJ databases">
        <title>Complete genome sequence of the green alga Chloropicon roscoffensis RCC1871.</title>
        <authorList>
            <person name="Lemieux C."/>
            <person name="Pombert J.-F."/>
            <person name="Otis C."/>
            <person name="Turmel M."/>
        </authorList>
    </citation>
    <scope>NUCLEOTIDE SEQUENCE [LARGE SCALE GENOMIC DNA]</scope>
    <source>
        <strain evidence="14 15">RCC1871</strain>
    </source>
</reference>
<keyword evidence="6 10" id="KW-0498">Mitosis</keyword>
<evidence type="ECO:0000256" key="1">
    <source>
        <dbReference type="ARBA" id="ARBA00004123"/>
    </source>
</evidence>
<evidence type="ECO:0000256" key="3">
    <source>
        <dbReference type="ARBA" id="ARBA00009606"/>
    </source>
</evidence>
<evidence type="ECO:0000256" key="6">
    <source>
        <dbReference type="ARBA" id="ARBA00022776"/>
    </source>
</evidence>
<keyword evidence="8" id="KW-0539">Nucleus</keyword>
<dbReference type="AlphaFoldDB" id="A0AAX4PIX4"/>
<feature type="region of interest" description="Disordered" evidence="12">
    <location>
        <begin position="521"/>
        <end position="551"/>
    </location>
</feature>
<feature type="compositionally biased region" description="Basic and acidic residues" evidence="12">
    <location>
        <begin position="521"/>
        <end position="530"/>
    </location>
</feature>
<evidence type="ECO:0000256" key="2">
    <source>
        <dbReference type="ARBA" id="ARBA00004286"/>
    </source>
</evidence>
<evidence type="ECO:0000256" key="4">
    <source>
        <dbReference type="ARBA" id="ARBA00022454"/>
    </source>
</evidence>
<dbReference type="GO" id="GO:0005634">
    <property type="term" value="C:nucleus"/>
    <property type="evidence" value="ECO:0007669"/>
    <property type="project" value="UniProtKB-SubCell"/>
</dbReference>
<dbReference type="SUPFAM" id="SSF48371">
    <property type="entry name" value="ARM repeat"/>
    <property type="match status" value="1"/>
</dbReference>
<keyword evidence="11" id="KW-0175">Coiled coil</keyword>
<dbReference type="GO" id="GO:0000796">
    <property type="term" value="C:condensin complex"/>
    <property type="evidence" value="ECO:0007669"/>
    <property type="project" value="TreeGrafter"/>
</dbReference>
<dbReference type="Gene3D" id="1.25.10.10">
    <property type="entry name" value="Leucine-rich Repeat Variant"/>
    <property type="match status" value="1"/>
</dbReference>
<dbReference type="GO" id="GO:0000779">
    <property type="term" value="C:condensed chromosome, centromeric region"/>
    <property type="evidence" value="ECO:0007669"/>
    <property type="project" value="TreeGrafter"/>
</dbReference>
<dbReference type="InterPro" id="IPR032682">
    <property type="entry name" value="Cnd1_C"/>
</dbReference>
<evidence type="ECO:0000256" key="9">
    <source>
        <dbReference type="ARBA" id="ARBA00023306"/>
    </source>
</evidence>
<sequence length="1261" mass="136244">MSVKVPLELDALEKKRVAFDLLLDDDDDDEKNESVNALASELVKELCENEATWLGQGGKLGGYDASSERDPLSKALTIVKHFGDVSKDNKVRVADCLGSNLSVLNATIDATAAEVKQRACQGTTAMVDGQEREDLETLAVALKIHLCLLDGVLREACAFGTKNPDAGKAKRGARASASAGGWEWLFAAEKCLRPLSCSAGLDFGVLLGGDPKHQEAVLQKLTGSAIVALNCTPCISSGQSGSQVRESLARLLASACHKLTLLDGETAPAIAAEEEEKEETEGEAAEEESKLDAVLPAFVDAINKQEAASGVLVDACAYAAQALGNAKIAKSIVAELAKVDPRDYKHQQQSDAQGVKNVSLFFVEVSEKLPQVMTSCLSVVVPHLGGEAYNLRSGIVQVIARILVHSSKEGGAAAKTYGETFLKSKQHFLKILVERVFDVSAFTRSKTLQSWAYLCQHKAIPIGYWNYIAEIAIGRLEDKAALVRKSAMHLLSTMLQYNPFAPCLPVQKFEASLQEYQQKLEHAEQEKGPAGDEEGAEEVGEEGERAEDPEVSSLRALVASLDAAVKFCRHLTSSLDVVAQLLASSSITDATEAISFIVLLCQFQIQGSDGAARRILPLIFSHEQTVKDAVIDGFAQLYVRDGGPDLAQVLSKLAVSLNVGEVASLRGIFKELWQKKIVDHALVDDLLALLPANAADAFTLQGALHLLSLVAAQDPELVVESLDQIVQAGFGGAARRNPYVYRTCCEVLTSLPAGSYTLKADSAVFGKIAQIVSGRCDHIPPLQWYSVAEACISALYKLADNPETSCCAMLREMSTMLTGGESGALSVAATSRFLFAAGQVAVKHLVHIENLGSRVRHSGGKAAGNAKAQGEEEEDIADQIGAGAAAADAALDNLVDECEREIMHGSGVISICGPLLSSLCRDKDLMGSHVQLRVAASLALTKLMCLDAKYCEENLPVLFQILGDRHNETEIRSNCVIALGDLVYRFPNKLEPWTAHIYSVLSDGNVKVRKHALMVLSHLILNDMLKVKGHVSAIARLLLDEDERTAMFAELFFHELSRKTATTVYNLIPDILSNLSQDEGLTEDGFRRIMTHVLGFIQRDKQTDGLVEKLCHRFDPRAEASINRHVAFCISQLNVTEKGLKRLSENFKSFRHVFESEEVCASFQLVTQKARKVVANRANLKAAADDLEQKIKAVVAELHQCGEEDADEGEVAEGDENATPGEDVVAAGKPTAEEQQEENAVEEPAPRALRRSNRANREVAA</sequence>
<evidence type="ECO:0000313" key="14">
    <source>
        <dbReference type="EMBL" id="WZN66003.1"/>
    </source>
</evidence>
<dbReference type="InterPro" id="IPR007673">
    <property type="entry name" value="Condensin_cplx_su1"/>
</dbReference>
<dbReference type="GO" id="GO:0007076">
    <property type="term" value="P:mitotic chromosome condensation"/>
    <property type="evidence" value="ECO:0007669"/>
    <property type="project" value="InterPro"/>
</dbReference>
<feature type="region of interest" description="Disordered" evidence="12">
    <location>
        <begin position="1204"/>
        <end position="1261"/>
    </location>
</feature>
<accession>A0AAX4PIX4</accession>
<evidence type="ECO:0000256" key="12">
    <source>
        <dbReference type="SAM" id="MobiDB-lite"/>
    </source>
</evidence>
<dbReference type="PIRSF" id="PIRSF017127">
    <property type="entry name" value="Condensin_D2"/>
    <property type="match status" value="1"/>
</dbReference>
<keyword evidence="15" id="KW-1185">Reference proteome</keyword>
<proteinExistence type="inferred from homology"/>
<feature type="coiled-coil region" evidence="11">
    <location>
        <begin position="1170"/>
        <end position="1204"/>
    </location>
</feature>
<keyword evidence="5 10" id="KW-0132">Cell division</keyword>